<evidence type="ECO:0000313" key="1">
    <source>
        <dbReference type="EMBL" id="PWZ02110.1"/>
    </source>
</evidence>
<dbReference type="AlphaFoldDB" id="A0A317XW22"/>
<evidence type="ECO:0000313" key="2">
    <source>
        <dbReference type="Proteomes" id="UP000246740"/>
    </source>
</evidence>
<reference evidence="1 2" key="1">
    <citation type="journal article" date="2018" name="Mol. Biol. Evol.">
        <title>Broad Genomic Sampling Reveals a Smut Pathogenic Ancestry of the Fungal Clade Ustilaginomycotina.</title>
        <authorList>
            <person name="Kijpornyongpan T."/>
            <person name="Mondo S.J."/>
            <person name="Barry K."/>
            <person name="Sandor L."/>
            <person name="Lee J."/>
            <person name="Lipzen A."/>
            <person name="Pangilinan J."/>
            <person name="LaButti K."/>
            <person name="Hainaut M."/>
            <person name="Henrissat B."/>
            <person name="Grigoriev I.V."/>
            <person name="Spatafora J.W."/>
            <person name="Aime M.C."/>
        </authorList>
    </citation>
    <scope>NUCLEOTIDE SEQUENCE [LARGE SCALE GENOMIC DNA]</scope>
    <source>
        <strain evidence="1 2">MCA 3645</strain>
    </source>
</reference>
<sequence length="120" mass="14010">MTLKWKYKPRGPSTMLLLSHVIPLSSPSYASISPLDLVPIHLRYCSLGARVFDRLPAERGQQFTSQQFREQTCDTAQAQNFRYLNLRHTREAIRVTPRLRPDRLPCLRSSRQDCWLYCST</sequence>
<organism evidence="1 2">
    <name type="scientific">Testicularia cyperi</name>
    <dbReference type="NCBI Taxonomy" id="1882483"/>
    <lineage>
        <taxon>Eukaryota</taxon>
        <taxon>Fungi</taxon>
        <taxon>Dikarya</taxon>
        <taxon>Basidiomycota</taxon>
        <taxon>Ustilaginomycotina</taxon>
        <taxon>Ustilaginomycetes</taxon>
        <taxon>Ustilaginales</taxon>
        <taxon>Anthracoideaceae</taxon>
        <taxon>Testicularia</taxon>
    </lineage>
</organism>
<accession>A0A317XW22</accession>
<protein>
    <submittedName>
        <fullName evidence="1">Uncharacterized protein</fullName>
    </submittedName>
</protein>
<dbReference type="Proteomes" id="UP000246740">
    <property type="component" value="Unassembled WGS sequence"/>
</dbReference>
<name>A0A317XW22_9BASI</name>
<dbReference type="EMBL" id="KZ819189">
    <property type="protein sequence ID" value="PWZ02110.1"/>
    <property type="molecule type" value="Genomic_DNA"/>
</dbReference>
<dbReference type="InParanoid" id="A0A317XW22"/>
<gene>
    <name evidence="1" type="ORF">BCV70DRAFT_230278</name>
</gene>
<keyword evidence="2" id="KW-1185">Reference proteome</keyword>
<proteinExistence type="predicted"/>